<dbReference type="PANTHER" id="PTHR46268:SF6">
    <property type="entry name" value="UNIVERSAL STRESS PROTEIN UP12"/>
    <property type="match status" value="1"/>
</dbReference>
<evidence type="ECO:0000259" key="2">
    <source>
        <dbReference type="Pfam" id="PF00582"/>
    </source>
</evidence>
<dbReference type="CDD" id="cd00293">
    <property type="entry name" value="USP-like"/>
    <property type="match status" value="1"/>
</dbReference>
<protein>
    <recommendedName>
        <fullName evidence="2">UspA domain-containing protein</fullName>
    </recommendedName>
</protein>
<accession>A0A6C2YPI0</accession>
<proteinExistence type="inferred from homology"/>
<dbReference type="SUPFAM" id="SSF52402">
    <property type="entry name" value="Adenine nucleotide alpha hydrolases-like"/>
    <property type="match status" value="1"/>
</dbReference>
<dbReference type="InParanoid" id="A0A6C2YPI0"/>
<dbReference type="Proteomes" id="UP000464378">
    <property type="component" value="Chromosome"/>
</dbReference>
<evidence type="ECO:0000313" key="3">
    <source>
        <dbReference type="EMBL" id="VIP03366.1"/>
    </source>
</evidence>
<gene>
    <name evidence="3" type="ORF">GMBLW1_05940</name>
</gene>
<dbReference type="Gene3D" id="3.40.50.12370">
    <property type="match status" value="1"/>
</dbReference>
<dbReference type="KEGG" id="tim:GMBLW1_05940"/>
<comment type="similarity">
    <text evidence="1">Belongs to the universal stress protein A family.</text>
</comment>
<reference evidence="3" key="1">
    <citation type="submission" date="2019-04" db="EMBL/GenBank/DDBJ databases">
        <authorList>
            <consortium name="Science for Life Laboratories"/>
        </authorList>
    </citation>
    <scope>NUCLEOTIDE SEQUENCE</scope>
    <source>
        <strain evidence="3">MBLW1</strain>
    </source>
</reference>
<dbReference type="PRINTS" id="PR01438">
    <property type="entry name" value="UNVRSLSTRESS"/>
</dbReference>
<evidence type="ECO:0000313" key="4">
    <source>
        <dbReference type="Proteomes" id="UP000464378"/>
    </source>
</evidence>
<name>A0A6C2YPI0_9BACT</name>
<organism evidence="3">
    <name type="scientific">Tuwongella immobilis</name>
    <dbReference type="NCBI Taxonomy" id="692036"/>
    <lineage>
        <taxon>Bacteria</taxon>
        <taxon>Pseudomonadati</taxon>
        <taxon>Planctomycetota</taxon>
        <taxon>Planctomycetia</taxon>
        <taxon>Gemmatales</taxon>
        <taxon>Gemmataceae</taxon>
        <taxon>Tuwongella</taxon>
    </lineage>
</organism>
<evidence type="ECO:0000256" key="1">
    <source>
        <dbReference type="ARBA" id="ARBA00008791"/>
    </source>
</evidence>
<dbReference type="InterPro" id="IPR006016">
    <property type="entry name" value="UspA"/>
</dbReference>
<keyword evidence="4" id="KW-1185">Reference proteome</keyword>
<dbReference type="EMBL" id="LR586016">
    <property type="protein sequence ID" value="VIP03366.1"/>
    <property type="molecule type" value="Genomic_DNA"/>
</dbReference>
<dbReference type="AlphaFoldDB" id="A0A6C2YPI0"/>
<sequence length="150" mass="16983">MLPIRKILYPTDFSSYSTQAYFHAIALAENHHASLTILYVYQPDMHHEQSGDRSFWRGQLEQIRPMNPEIEVHHELLEGPPAQAIIRYATEHLMDLIVLGIHGRTATTGQLMGSVAEQVLRDAPCSVLTVKLPQHAPPVTPMFGTRRNSY</sequence>
<feature type="domain" description="UspA" evidence="2">
    <location>
        <begin position="4"/>
        <end position="131"/>
    </location>
</feature>
<dbReference type="EMBL" id="LR593887">
    <property type="protein sequence ID" value="VTS04104.1"/>
    <property type="molecule type" value="Genomic_DNA"/>
</dbReference>
<dbReference type="FunCoup" id="A0A6C2YPI0">
    <property type="interactions" value="249"/>
</dbReference>
<dbReference type="InterPro" id="IPR006015">
    <property type="entry name" value="Universal_stress_UspA"/>
</dbReference>
<dbReference type="RefSeq" id="WP_162658443.1">
    <property type="nucleotide sequence ID" value="NZ_LR593887.1"/>
</dbReference>
<dbReference type="PANTHER" id="PTHR46268">
    <property type="entry name" value="STRESS RESPONSE PROTEIN NHAX"/>
    <property type="match status" value="1"/>
</dbReference>
<dbReference type="Pfam" id="PF00582">
    <property type="entry name" value="Usp"/>
    <property type="match status" value="1"/>
</dbReference>